<dbReference type="AlphaFoldDB" id="A0A1T4XXU5"/>
<feature type="domain" description="Homocysteine biosynthesis enzyme sulfur-incorporation" evidence="1">
    <location>
        <begin position="22"/>
        <end position="379"/>
    </location>
</feature>
<dbReference type="Pfam" id="PF01837">
    <property type="entry name" value="HcyBio"/>
    <property type="match status" value="1"/>
</dbReference>
<dbReference type="OrthoDB" id="9765041at2"/>
<proteinExistence type="predicted"/>
<accession>A0A1T4XXU5</accession>
<evidence type="ECO:0000259" key="1">
    <source>
        <dbReference type="Pfam" id="PF01837"/>
    </source>
</evidence>
<dbReference type="Proteomes" id="UP000190027">
    <property type="component" value="Unassembled WGS sequence"/>
</dbReference>
<keyword evidence="3" id="KW-1185">Reference proteome</keyword>
<evidence type="ECO:0000313" key="2">
    <source>
        <dbReference type="EMBL" id="SKA94366.1"/>
    </source>
</evidence>
<name>A0A1T4XXU5_9BACT</name>
<dbReference type="InterPro" id="IPR002708">
    <property type="entry name" value="HcyBio"/>
</dbReference>
<gene>
    <name evidence="2" type="ORF">SAMN02745704_02570</name>
</gene>
<organism evidence="2 3">
    <name type="scientific">Paucidesulfovibrio gracilis DSM 16080</name>
    <dbReference type="NCBI Taxonomy" id="1121449"/>
    <lineage>
        <taxon>Bacteria</taxon>
        <taxon>Pseudomonadati</taxon>
        <taxon>Thermodesulfobacteriota</taxon>
        <taxon>Desulfovibrionia</taxon>
        <taxon>Desulfovibrionales</taxon>
        <taxon>Desulfovibrionaceae</taxon>
        <taxon>Paucidesulfovibrio</taxon>
    </lineage>
</organism>
<dbReference type="EMBL" id="FUYC01000020">
    <property type="protein sequence ID" value="SKA94366.1"/>
    <property type="molecule type" value="Genomic_DNA"/>
</dbReference>
<reference evidence="2 3" key="1">
    <citation type="submission" date="2017-02" db="EMBL/GenBank/DDBJ databases">
        <authorList>
            <person name="Peterson S.W."/>
        </authorList>
    </citation>
    <scope>NUCLEOTIDE SEQUENCE [LARGE SCALE GENOMIC DNA]</scope>
    <source>
        <strain evidence="2 3">DSM 16080</strain>
    </source>
</reference>
<sequence>MATHQVNKTIQEINERIRKGKAVVLNAEEMTAEVRRLGKVKAAKEVDVVTTGTFSTMCSSGMLFNIGQEPPVMKVSELWMNTVPAYSGLAAVDAFLGATEPAEDDPLNKVHPGRFVYGGGHVIEDLVRGKAVHLKARAYGTDCYPRRKLDKDVTLADLPNAWLINPRNCYQNYNCAVNLTSRTIYTYMGPLKPKSRNANFATSGALSPLFNDPLFKTIGMGTRIFLAGGIGYVIGAGTQHNPKPPRNEYGIPTTPAGTLMVKGDMKQMNARYLRGVSVVGYGSSLNVGVGIPIPILNEEIAWHTGVSNADIQMPVRDYGYDYPNGVPRVLGHVTLEELMSGEIVVDGRKIPSIPVTSHPMSLEVANELKRWIMDGKFLLSQPVDEIECFI</sequence>
<protein>
    <submittedName>
        <fullName evidence="2">Uncharacterized conserved protein, DUF39 family</fullName>
    </submittedName>
</protein>
<evidence type="ECO:0000313" key="3">
    <source>
        <dbReference type="Proteomes" id="UP000190027"/>
    </source>
</evidence>
<dbReference type="STRING" id="1121449.SAMN02745704_02570"/>
<dbReference type="RefSeq" id="WP_078718107.1">
    <property type="nucleotide sequence ID" value="NZ_FUYC01000020.1"/>
</dbReference>